<keyword evidence="2" id="KW-0675">Receptor</keyword>
<evidence type="ECO:0000256" key="1">
    <source>
        <dbReference type="SAM" id="SignalP"/>
    </source>
</evidence>
<keyword evidence="3" id="KW-1185">Reference proteome</keyword>
<sequence length="307" mass="33484">MNLSLLLLLVTVTLSTTTIPQLIGNVIANDTAPNSTDILLLSCGTSGLSVGSDKRTWLGDVGSEYNPTLTSLGPEALFQASSDSQVPYLTVRIFTSQFTYSFPLDPGRKFLRLHFYPANYSSNFYPSDAIFKVTACPVTLLNNFSTYQTAQALKVDYFVLEYSVNVSAPALDVTFVPSKDYPNSYAFINGIEILSIPNIFGTNSGSPTIVNGRQTPYTIEPGWAVQTVHRLNVGGNTVSPTADSGLFCSWDDDTPYIYGAGFGVVFFADPNVTLEYSPSVRRLYNGKVDGPKFEHQSELQPHLDSDS</sequence>
<evidence type="ECO:0000313" key="3">
    <source>
        <dbReference type="Proteomes" id="UP001140949"/>
    </source>
</evidence>
<evidence type="ECO:0000313" key="2">
    <source>
        <dbReference type="EMBL" id="KAJ6848913.1"/>
    </source>
</evidence>
<dbReference type="InterPro" id="IPR045272">
    <property type="entry name" value="ANXUR1/2-like"/>
</dbReference>
<dbReference type="FunFam" id="2.60.120.430:FF:000003">
    <property type="entry name" value="FERONIA receptor-like kinase"/>
    <property type="match status" value="1"/>
</dbReference>
<proteinExistence type="predicted"/>
<keyword evidence="2" id="KW-0418">Kinase</keyword>
<dbReference type="Gene3D" id="2.60.120.430">
    <property type="entry name" value="Galactose-binding lectin"/>
    <property type="match status" value="1"/>
</dbReference>
<gene>
    <name evidence="2" type="ORF">M6B38_272025</name>
</gene>
<accession>A0AAX6I7L1</accession>
<dbReference type="AlphaFoldDB" id="A0AAX6I7L1"/>
<protein>
    <submittedName>
        <fullName evidence="2">Receptor-like protein kinase FERONIA</fullName>
    </submittedName>
</protein>
<comment type="caution">
    <text evidence="2">The sequence shown here is derived from an EMBL/GenBank/DDBJ whole genome shotgun (WGS) entry which is preliminary data.</text>
</comment>
<feature type="signal peptide" evidence="1">
    <location>
        <begin position="1"/>
        <end position="15"/>
    </location>
</feature>
<organism evidence="2 3">
    <name type="scientific">Iris pallida</name>
    <name type="common">Sweet iris</name>
    <dbReference type="NCBI Taxonomy" id="29817"/>
    <lineage>
        <taxon>Eukaryota</taxon>
        <taxon>Viridiplantae</taxon>
        <taxon>Streptophyta</taxon>
        <taxon>Embryophyta</taxon>
        <taxon>Tracheophyta</taxon>
        <taxon>Spermatophyta</taxon>
        <taxon>Magnoliopsida</taxon>
        <taxon>Liliopsida</taxon>
        <taxon>Asparagales</taxon>
        <taxon>Iridaceae</taxon>
        <taxon>Iridoideae</taxon>
        <taxon>Irideae</taxon>
        <taxon>Iris</taxon>
    </lineage>
</organism>
<feature type="chain" id="PRO_5043511826" evidence="1">
    <location>
        <begin position="16"/>
        <end position="307"/>
    </location>
</feature>
<dbReference type="GO" id="GO:0004714">
    <property type="term" value="F:transmembrane receptor protein tyrosine kinase activity"/>
    <property type="evidence" value="ECO:0007669"/>
    <property type="project" value="InterPro"/>
</dbReference>
<name>A0AAX6I7L1_IRIPA</name>
<keyword evidence="2" id="KW-0808">Transferase</keyword>
<reference evidence="2" key="2">
    <citation type="submission" date="2023-04" db="EMBL/GenBank/DDBJ databases">
        <authorList>
            <person name="Bruccoleri R.E."/>
            <person name="Oakeley E.J."/>
            <person name="Faust A.-M."/>
            <person name="Dessus-Babus S."/>
            <person name="Altorfer M."/>
            <person name="Burckhardt D."/>
            <person name="Oertli M."/>
            <person name="Naumann U."/>
            <person name="Petersen F."/>
            <person name="Wong J."/>
        </authorList>
    </citation>
    <scope>NUCLEOTIDE SEQUENCE</scope>
    <source>
        <strain evidence="2">GSM-AAB239-AS_SAM_17_03QT</strain>
        <tissue evidence="2">Leaf</tissue>
    </source>
</reference>
<dbReference type="PANTHER" id="PTHR34590">
    <property type="entry name" value="OS03G0124300 PROTEIN-RELATED"/>
    <property type="match status" value="1"/>
</dbReference>
<reference evidence="2" key="1">
    <citation type="journal article" date="2023" name="GigaByte">
        <title>Genome assembly of the bearded iris, Iris pallida Lam.</title>
        <authorList>
            <person name="Bruccoleri R.E."/>
            <person name="Oakeley E.J."/>
            <person name="Faust A.M.E."/>
            <person name="Altorfer M."/>
            <person name="Dessus-Babus S."/>
            <person name="Burckhardt D."/>
            <person name="Oertli M."/>
            <person name="Naumann U."/>
            <person name="Petersen F."/>
            <person name="Wong J."/>
        </authorList>
    </citation>
    <scope>NUCLEOTIDE SEQUENCE</scope>
    <source>
        <strain evidence="2">GSM-AAB239-AS_SAM_17_03QT</strain>
    </source>
</reference>
<dbReference type="Proteomes" id="UP001140949">
    <property type="component" value="Unassembled WGS sequence"/>
</dbReference>
<keyword evidence="1" id="KW-0732">Signal</keyword>
<dbReference type="EMBL" id="JANAVB010004398">
    <property type="protein sequence ID" value="KAJ6848913.1"/>
    <property type="molecule type" value="Genomic_DNA"/>
</dbReference>
<dbReference type="PANTHER" id="PTHR34590:SF5">
    <property type="entry name" value="OS04G0586500 PROTEIN"/>
    <property type="match status" value="1"/>
</dbReference>